<evidence type="ECO:0000313" key="1">
    <source>
        <dbReference type="EMBL" id="MBY71486.1"/>
    </source>
</evidence>
<organism evidence="1">
    <name type="scientific">Sipha flava</name>
    <name type="common">yellow sugarcane aphid</name>
    <dbReference type="NCBI Taxonomy" id="143950"/>
    <lineage>
        <taxon>Eukaryota</taxon>
        <taxon>Metazoa</taxon>
        <taxon>Ecdysozoa</taxon>
        <taxon>Arthropoda</taxon>
        <taxon>Hexapoda</taxon>
        <taxon>Insecta</taxon>
        <taxon>Pterygota</taxon>
        <taxon>Neoptera</taxon>
        <taxon>Paraneoptera</taxon>
        <taxon>Hemiptera</taxon>
        <taxon>Sternorrhyncha</taxon>
        <taxon>Aphidomorpha</taxon>
        <taxon>Aphidoidea</taxon>
        <taxon>Aphididae</taxon>
        <taxon>Sipha</taxon>
    </lineage>
</organism>
<dbReference type="EMBL" id="GGMS01002283">
    <property type="protein sequence ID" value="MBY71486.1"/>
    <property type="molecule type" value="Transcribed_RNA"/>
</dbReference>
<gene>
    <name evidence="1" type="ORF">g.25761</name>
</gene>
<dbReference type="AlphaFoldDB" id="A0A2S2Q152"/>
<sequence>MYTGFSASFWYAIWVQHSISSININHTSLRKRRASFHGFESFDKLSQCSTNSNLKDDSLCEYLNNSSHQSDHIFAKTVYRHRSLDYIVKRNIIDWFVKEANTIEKHNSSLFSFDLAVRAERYDIITAFVIKYKTSSLN</sequence>
<reference evidence="1" key="1">
    <citation type="submission" date="2018-04" db="EMBL/GenBank/DDBJ databases">
        <title>Transcriptome assembly of Sipha flava.</title>
        <authorList>
            <person name="Scully E.D."/>
            <person name="Geib S.M."/>
            <person name="Palmer N.A."/>
            <person name="Koch K."/>
            <person name="Bradshaw J."/>
            <person name="Heng-Moss T."/>
            <person name="Sarath G."/>
        </authorList>
    </citation>
    <scope>NUCLEOTIDE SEQUENCE</scope>
</reference>
<protein>
    <submittedName>
        <fullName evidence="1">Uncharacterized protein</fullName>
    </submittedName>
</protein>
<name>A0A2S2Q152_9HEMI</name>
<proteinExistence type="predicted"/>
<accession>A0A2S2Q152</accession>